<dbReference type="PANTHER" id="PTHR32410">
    <property type="entry name" value="CYSTEINE/HISTIDINE-RICH C1 DOMAIN FAMILY PROTEIN"/>
    <property type="match status" value="1"/>
</dbReference>
<gene>
    <name evidence="7" type="primary">LOC109129068</name>
</gene>
<evidence type="ECO:0000256" key="4">
    <source>
        <dbReference type="ARBA" id="ARBA00022833"/>
    </source>
</evidence>
<dbReference type="InterPro" id="IPR001965">
    <property type="entry name" value="Znf_PHD"/>
</dbReference>
<dbReference type="PANTHER" id="PTHR32410:SF160">
    <property type="entry name" value="CYSTEINE_HISTIDINE-RICH C1 DOMAIN FAMILY PROTEIN"/>
    <property type="match status" value="1"/>
</dbReference>
<dbReference type="Pfam" id="PF22926">
    <property type="entry name" value="C1-like_CT"/>
    <property type="match status" value="1"/>
</dbReference>
<dbReference type="InterPro" id="IPR046349">
    <property type="entry name" value="C1-like_sf"/>
</dbReference>
<proteinExistence type="predicted"/>
<keyword evidence="2" id="KW-0677">Repeat</keyword>
<dbReference type="InterPro" id="IPR002219">
    <property type="entry name" value="PKC_DAG/PE"/>
</dbReference>
<keyword evidence="1" id="KW-0479">Metal-binding</keyword>
<evidence type="ECO:0000256" key="2">
    <source>
        <dbReference type="ARBA" id="ARBA00022737"/>
    </source>
</evidence>
<keyword evidence="4" id="KW-0862">Zinc</keyword>
<sequence>MNLLCTRNMMTLCQRSSETKTSPVWFSNLEKQHLVNVHIFEESPCESREAICNLCKSKVSFESSAYYCRECRSHFHKDCLTITYPKIHEHTLTFIRREIFVPCDLCGREDKGIYYGCLQCDFFVHRHCIYLPKVIKITRHLHRLSHNLRINDHGDNICGVCRDHVEARYGGYSCIDKTCNYVVHSTCIITFNVWDGKELEEEPEPVPEEIDSEVDFAALVEIDAKSKRHFSHEHDLMRLDIDDKEESEQVCQACILPIEFGSYLGCKQCDFALHDVCASLPRKMEHAIHIHPLTIHVDTMNYENGFFTCTVCNQCSCGYMYKCSQDCGFKIDVKCASFAEPFHHSTHKHPLYLAVYFDEFIYSCVGCTQSSRFAAQCYESCWYPLEFKCLNLPQLVKYKCDTHSLTLYGKNYYSKRSEEQLKWWCEICEENIDWSNFCYSCLDCCTTVHVDCILGKYPYLKSGHRIKVSGFEVEVASNNGGSRPICHTCHRICQYRQVFNAKDDVCFCSINCIHSTK</sequence>
<organism evidence="6 7">
    <name type="scientific">Camelina sativa</name>
    <name type="common">False flax</name>
    <name type="synonym">Myagrum sativum</name>
    <dbReference type="NCBI Taxonomy" id="90675"/>
    <lineage>
        <taxon>Eukaryota</taxon>
        <taxon>Viridiplantae</taxon>
        <taxon>Streptophyta</taxon>
        <taxon>Embryophyta</taxon>
        <taxon>Tracheophyta</taxon>
        <taxon>Spermatophyta</taxon>
        <taxon>Magnoliopsida</taxon>
        <taxon>eudicotyledons</taxon>
        <taxon>Gunneridae</taxon>
        <taxon>Pentapetalae</taxon>
        <taxon>rosids</taxon>
        <taxon>malvids</taxon>
        <taxon>Brassicales</taxon>
        <taxon>Brassicaceae</taxon>
        <taxon>Camelineae</taxon>
        <taxon>Camelina</taxon>
    </lineage>
</organism>
<evidence type="ECO:0000313" key="6">
    <source>
        <dbReference type="Proteomes" id="UP000694864"/>
    </source>
</evidence>
<dbReference type="SUPFAM" id="SSF57889">
    <property type="entry name" value="Cysteine-rich domain"/>
    <property type="match status" value="3"/>
</dbReference>
<evidence type="ECO:0000259" key="5">
    <source>
        <dbReference type="PROSITE" id="PS50081"/>
    </source>
</evidence>
<dbReference type="InterPro" id="IPR004146">
    <property type="entry name" value="DC1"/>
</dbReference>
<evidence type="ECO:0000313" key="7">
    <source>
        <dbReference type="RefSeq" id="XP_019092200.1"/>
    </source>
</evidence>
<evidence type="ECO:0000256" key="1">
    <source>
        <dbReference type="ARBA" id="ARBA00022723"/>
    </source>
</evidence>
<dbReference type="InterPro" id="IPR013083">
    <property type="entry name" value="Znf_RING/FYVE/PHD"/>
</dbReference>
<feature type="domain" description="Phorbol-ester/DAG-type" evidence="5">
    <location>
        <begin position="37"/>
        <end position="87"/>
    </location>
</feature>
<keyword evidence="6" id="KW-1185">Reference proteome</keyword>
<dbReference type="Proteomes" id="UP000694864">
    <property type="component" value="Chromosome 15"/>
</dbReference>
<protein>
    <submittedName>
        <fullName evidence="7">LOW QUALITY PROTEIN: uncharacterized protein LOC109129068</fullName>
    </submittedName>
</protein>
<keyword evidence="3" id="KW-0863">Zinc-finger</keyword>
<dbReference type="GeneID" id="109129068"/>
<evidence type="ECO:0000256" key="3">
    <source>
        <dbReference type="ARBA" id="ARBA00022771"/>
    </source>
</evidence>
<name>A0ABM1QZL2_CAMSA</name>
<dbReference type="Pfam" id="PF03107">
    <property type="entry name" value="C1_2"/>
    <property type="match status" value="4"/>
</dbReference>
<dbReference type="PROSITE" id="PS50081">
    <property type="entry name" value="ZF_DAG_PE_2"/>
    <property type="match status" value="1"/>
</dbReference>
<reference evidence="6" key="1">
    <citation type="journal article" date="2014" name="Nat. Commun.">
        <title>The emerging biofuel crop Camelina sativa retains a highly undifferentiated hexaploid genome structure.</title>
        <authorList>
            <person name="Kagale S."/>
            <person name="Koh C."/>
            <person name="Nixon J."/>
            <person name="Bollina V."/>
            <person name="Clarke W.E."/>
            <person name="Tuteja R."/>
            <person name="Spillane C."/>
            <person name="Robinson S.J."/>
            <person name="Links M.G."/>
            <person name="Clarke C."/>
            <person name="Higgins E.E."/>
            <person name="Huebert T."/>
            <person name="Sharpe A.G."/>
            <person name="Parkin I.A."/>
        </authorList>
    </citation>
    <scope>NUCLEOTIDE SEQUENCE [LARGE SCALE GENOMIC DNA]</scope>
    <source>
        <strain evidence="6">cv. DH55</strain>
    </source>
</reference>
<reference evidence="7" key="2">
    <citation type="submission" date="2025-08" db="UniProtKB">
        <authorList>
            <consortium name="RefSeq"/>
        </authorList>
    </citation>
    <scope>IDENTIFICATION</scope>
    <source>
        <tissue evidence="7">Leaf</tissue>
    </source>
</reference>
<dbReference type="InterPro" id="IPR053192">
    <property type="entry name" value="Vacuole_Formation_Reg"/>
</dbReference>
<dbReference type="SMART" id="SM00249">
    <property type="entry name" value="PHD"/>
    <property type="match status" value="4"/>
</dbReference>
<accession>A0ABM1QZL2</accession>
<dbReference type="Gene3D" id="3.30.40.10">
    <property type="entry name" value="Zinc/RING finger domain, C3HC4 (zinc finger)"/>
    <property type="match status" value="1"/>
</dbReference>
<dbReference type="RefSeq" id="XP_019092200.1">
    <property type="nucleotide sequence ID" value="XM_019236655.1"/>
</dbReference>
<dbReference type="InterPro" id="IPR054483">
    <property type="entry name" value="DC1-like_CT"/>
</dbReference>